<dbReference type="VEuPathDB" id="VectorBase:GBRI000748"/>
<evidence type="ECO:0000313" key="3">
    <source>
        <dbReference type="Proteomes" id="UP000091820"/>
    </source>
</evidence>
<organism evidence="2 3">
    <name type="scientific">Glossina brevipalpis</name>
    <dbReference type="NCBI Taxonomy" id="37001"/>
    <lineage>
        <taxon>Eukaryota</taxon>
        <taxon>Metazoa</taxon>
        <taxon>Ecdysozoa</taxon>
        <taxon>Arthropoda</taxon>
        <taxon>Hexapoda</taxon>
        <taxon>Insecta</taxon>
        <taxon>Pterygota</taxon>
        <taxon>Neoptera</taxon>
        <taxon>Endopterygota</taxon>
        <taxon>Diptera</taxon>
        <taxon>Brachycera</taxon>
        <taxon>Muscomorpha</taxon>
        <taxon>Hippoboscoidea</taxon>
        <taxon>Glossinidae</taxon>
        <taxon>Glossina</taxon>
    </lineage>
</organism>
<name>A0A1A9VZR9_9MUSC</name>
<feature type="region of interest" description="Disordered" evidence="1">
    <location>
        <begin position="1"/>
        <end position="44"/>
    </location>
</feature>
<feature type="compositionally biased region" description="Polar residues" evidence="1">
    <location>
        <begin position="21"/>
        <end position="34"/>
    </location>
</feature>
<dbReference type="EnsemblMetazoa" id="GBRI000748-RA">
    <property type="protein sequence ID" value="GBRI000748-PA"/>
    <property type="gene ID" value="GBRI000748"/>
</dbReference>
<dbReference type="AlphaFoldDB" id="A0A1A9VZR9"/>
<evidence type="ECO:0000313" key="2">
    <source>
        <dbReference type="EnsemblMetazoa" id="GBRI000748-PA"/>
    </source>
</evidence>
<accession>A0A1A9VZR9</accession>
<dbReference type="Proteomes" id="UP000091820">
    <property type="component" value="Unassembled WGS sequence"/>
</dbReference>
<keyword evidence="3" id="KW-1185">Reference proteome</keyword>
<reference evidence="3" key="1">
    <citation type="submission" date="2014-03" db="EMBL/GenBank/DDBJ databases">
        <authorList>
            <person name="Aksoy S."/>
            <person name="Warren W."/>
            <person name="Wilson R.K."/>
        </authorList>
    </citation>
    <scope>NUCLEOTIDE SEQUENCE [LARGE SCALE GENOMIC DNA]</scope>
    <source>
        <strain evidence="3">IAEA</strain>
    </source>
</reference>
<reference evidence="2" key="2">
    <citation type="submission" date="2020-05" db="UniProtKB">
        <authorList>
            <consortium name="EnsemblMetazoa"/>
        </authorList>
    </citation>
    <scope>IDENTIFICATION</scope>
    <source>
        <strain evidence="2">IAEA</strain>
    </source>
</reference>
<feature type="compositionally biased region" description="Polar residues" evidence="1">
    <location>
        <begin position="1"/>
        <end position="14"/>
    </location>
</feature>
<proteinExistence type="predicted"/>
<protein>
    <submittedName>
        <fullName evidence="2">Uncharacterized protein</fullName>
    </submittedName>
</protein>
<evidence type="ECO:0000256" key="1">
    <source>
        <dbReference type="SAM" id="MobiDB-lite"/>
    </source>
</evidence>
<sequence>MGTKNSKVDTSTLRTAEATDRQCTSKMKVSSSNDSLEKNSAPESGMSVFRQRILGFAYNTDPRSPSTRFNRTPLVLEYSPEKSFDLNDTFANLEHQKETKLMSESQTDDNLYIAGAGTEFNEKLLNESLAGSDSKNIVSNDFHSIGGHVRIDENDPRSPSFGVERTPIIFNDERVGRNEDDLIENFLEALSINLHKSENESTECSIAQGDKETEENIVKVLPNSSANKVPISMNGDRQTHHRSLKPKAKRLIRQIYEDNENVSPLTTKLRISNSKKMEAVVNNRTPLICMRNRPSLHPRSTEALQAVKTNLHETLCIRNG</sequence>